<evidence type="ECO:0000256" key="8">
    <source>
        <dbReference type="ARBA" id="ARBA00022777"/>
    </source>
</evidence>
<evidence type="ECO:0000256" key="13">
    <source>
        <dbReference type="SAM" id="Phobius"/>
    </source>
</evidence>
<comment type="catalytic activity">
    <reaction evidence="1">
        <text>ATP + protein L-histidine = ADP + protein N-phospho-L-histidine.</text>
        <dbReference type="EC" id="2.7.13.3"/>
    </reaction>
</comment>
<dbReference type="Pfam" id="PF00672">
    <property type="entry name" value="HAMP"/>
    <property type="match status" value="1"/>
</dbReference>
<dbReference type="InterPro" id="IPR050351">
    <property type="entry name" value="BphY/WalK/GraS-like"/>
</dbReference>
<dbReference type="CDD" id="cd06225">
    <property type="entry name" value="HAMP"/>
    <property type="match status" value="1"/>
</dbReference>
<dbReference type="PRINTS" id="PR00344">
    <property type="entry name" value="BCTRLSENSOR"/>
</dbReference>
<dbReference type="SUPFAM" id="SSF158472">
    <property type="entry name" value="HAMP domain-like"/>
    <property type="match status" value="1"/>
</dbReference>
<keyword evidence="17" id="KW-1185">Reference proteome</keyword>
<evidence type="ECO:0000259" key="14">
    <source>
        <dbReference type="PROSITE" id="PS50109"/>
    </source>
</evidence>
<feature type="transmembrane region" description="Helical" evidence="13">
    <location>
        <begin position="261"/>
        <end position="280"/>
    </location>
</feature>
<reference evidence="16" key="1">
    <citation type="journal article" date="2014" name="Int. J. Syst. Evol. Microbiol.">
        <title>Complete genome sequence of Corynebacterium casei LMG S-19264T (=DSM 44701T), isolated from a smear-ripened cheese.</title>
        <authorList>
            <consortium name="US DOE Joint Genome Institute (JGI-PGF)"/>
            <person name="Walter F."/>
            <person name="Albersmeier A."/>
            <person name="Kalinowski J."/>
            <person name="Ruckert C."/>
        </authorList>
    </citation>
    <scope>NUCLEOTIDE SEQUENCE</scope>
    <source>
        <strain evidence="16">CGMCC 1.16134</strain>
    </source>
</reference>
<dbReference type="Proteomes" id="UP000637643">
    <property type="component" value="Unassembled WGS sequence"/>
</dbReference>
<dbReference type="PROSITE" id="PS50885">
    <property type="entry name" value="HAMP"/>
    <property type="match status" value="1"/>
</dbReference>
<keyword evidence="9" id="KW-0067">ATP-binding</keyword>
<dbReference type="InterPro" id="IPR003661">
    <property type="entry name" value="HisK_dim/P_dom"/>
</dbReference>
<evidence type="ECO:0000256" key="5">
    <source>
        <dbReference type="ARBA" id="ARBA00022553"/>
    </source>
</evidence>
<dbReference type="InterPro" id="IPR003594">
    <property type="entry name" value="HATPase_dom"/>
</dbReference>
<dbReference type="InterPro" id="IPR005467">
    <property type="entry name" value="His_kinase_dom"/>
</dbReference>
<dbReference type="Gene3D" id="3.30.565.10">
    <property type="entry name" value="Histidine kinase-like ATPase, C-terminal domain"/>
    <property type="match status" value="1"/>
</dbReference>
<dbReference type="SUPFAM" id="SSF47384">
    <property type="entry name" value="Homodimeric domain of signal transducing histidine kinase"/>
    <property type="match status" value="1"/>
</dbReference>
<dbReference type="SUPFAM" id="SSF55874">
    <property type="entry name" value="ATPase domain of HSP90 chaperone/DNA topoisomerase II/histidine kinase"/>
    <property type="match status" value="1"/>
</dbReference>
<dbReference type="PANTHER" id="PTHR45453:SF3">
    <property type="entry name" value="HISTIDINE KINASE"/>
    <property type="match status" value="1"/>
</dbReference>
<dbReference type="GO" id="GO:0005524">
    <property type="term" value="F:ATP binding"/>
    <property type="evidence" value="ECO:0007669"/>
    <property type="project" value="UniProtKB-KW"/>
</dbReference>
<evidence type="ECO:0000256" key="11">
    <source>
        <dbReference type="ARBA" id="ARBA00023136"/>
    </source>
</evidence>
<organism evidence="16 17">
    <name type="scientific">Paenibacillus albidus</name>
    <dbReference type="NCBI Taxonomy" id="2041023"/>
    <lineage>
        <taxon>Bacteria</taxon>
        <taxon>Bacillati</taxon>
        <taxon>Bacillota</taxon>
        <taxon>Bacilli</taxon>
        <taxon>Bacillales</taxon>
        <taxon>Paenibacillaceae</taxon>
        <taxon>Paenibacillus</taxon>
    </lineage>
</organism>
<evidence type="ECO:0000256" key="4">
    <source>
        <dbReference type="ARBA" id="ARBA00022475"/>
    </source>
</evidence>
<feature type="coiled-coil region" evidence="12">
    <location>
        <begin position="322"/>
        <end position="353"/>
    </location>
</feature>
<dbReference type="PANTHER" id="PTHR45453">
    <property type="entry name" value="PHOSPHATE REGULON SENSOR PROTEIN PHOR"/>
    <property type="match status" value="1"/>
</dbReference>
<dbReference type="FunFam" id="1.10.287.130:FF:000001">
    <property type="entry name" value="Two-component sensor histidine kinase"/>
    <property type="match status" value="1"/>
</dbReference>
<evidence type="ECO:0000313" key="16">
    <source>
        <dbReference type="EMBL" id="GGF88236.1"/>
    </source>
</evidence>
<keyword evidence="10" id="KW-0902">Two-component regulatory system</keyword>
<evidence type="ECO:0000256" key="9">
    <source>
        <dbReference type="ARBA" id="ARBA00022840"/>
    </source>
</evidence>
<protein>
    <recommendedName>
        <fullName evidence="3">histidine kinase</fullName>
        <ecNumber evidence="3">2.7.13.3</ecNumber>
    </recommendedName>
</protein>
<dbReference type="EMBL" id="BMKR01000015">
    <property type="protein sequence ID" value="GGF88236.1"/>
    <property type="molecule type" value="Genomic_DNA"/>
</dbReference>
<dbReference type="Gene3D" id="6.10.340.10">
    <property type="match status" value="1"/>
</dbReference>
<feature type="domain" description="Histidine kinase" evidence="14">
    <location>
        <begin position="363"/>
        <end position="580"/>
    </location>
</feature>
<dbReference type="SMART" id="SM00304">
    <property type="entry name" value="HAMP"/>
    <property type="match status" value="1"/>
</dbReference>
<evidence type="ECO:0000256" key="7">
    <source>
        <dbReference type="ARBA" id="ARBA00022741"/>
    </source>
</evidence>
<keyword evidence="4" id="KW-1003">Cell membrane</keyword>
<dbReference type="InterPro" id="IPR036097">
    <property type="entry name" value="HisK_dim/P_sf"/>
</dbReference>
<name>A0A917CI61_9BACL</name>
<evidence type="ECO:0000256" key="1">
    <source>
        <dbReference type="ARBA" id="ARBA00000085"/>
    </source>
</evidence>
<sequence length="585" mass="65919">MRRHSVVLKLFVVTTTLILLVFSGVLVAAGVFFEHFYRVSKIEALDKSTAELARQLQLEPLNESQFSRRLGVYMNENDSSMSILDESFARIPYNPYHLELQTGTQQISIHIPREGMAVGDIPQGIRTGDKLVVDGIFMDEKDTILQPVVFQPANMDPEEGLVRVSGTVTDLLLPKDRSYNPLYQDTLMDEALNEFGPQVEHAQSSLASGSIMEMEWQDKWSGVNYAVLIRSLPEDHQGMRYLMVMTSLQPVGEAVEILKNYVVYLAPVIAVAVVILSFIYSRLVSRPLLTLNRSAERLAQLDFSEPPKIQSRDEFGKLSRNMTALSRNLDAALQELTRANEQLQEDVEQKLRSEQLRKELIANISHELKTPLGIVKGFAEGLQDGVASDKKERYLELIVNETDRMNALIMDMLELSKYEAKAIRLRLASLSLKTLIYKVVDSFTEQLERKQLALKHDIPEAEGLFVAADPRRIEQVILNLLSNATRHAAENSVITVRIKQSSPGILTTVIENTGPSIAEEDLGRIWDHFYRAERSRDRKSGGTGLGLAIVKHILELHESEFGVSNIDQGVAFYFTLRIDKGETHE</sequence>
<keyword evidence="12" id="KW-0175">Coiled coil</keyword>
<dbReference type="AlphaFoldDB" id="A0A917CI61"/>
<dbReference type="GO" id="GO:0000155">
    <property type="term" value="F:phosphorelay sensor kinase activity"/>
    <property type="evidence" value="ECO:0007669"/>
    <property type="project" value="InterPro"/>
</dbReference>
<keyword evidence="5" id="KW-0597">Phosphoprotein</keyword>
<gene>
    <name evidence="16" type="ORF">GCM10010912_36870</name>
</gene>
<evidence type="ECO:0000256" key="2">
    <source>
        <dbReference type="ARBA" id="ARBA00004651"/>
    </source>
</evidence>
<dbReference type="EC" id="2.7.13.3" evidence="3"/>
<dbReference type="GO" id="GO:0016036">
    <property type="term" value="P:cellular response to phosphate starvation"/>
    <property type="evidence" value="ECO:0007669"/>
    <property type="project" value="TreeGrafter"/>
</dbReference>
<evidence type="ECO:0000256" key="3">
    <source>
        <dbReference type="ARBA" id="ARBA00012438"/>
    </source>
</evidence>
<dbReference type="Pfam" id="PF02518">
    <property type="entry name" value="HATPase_c"/>
    <property type="match status" value="1"/>
</dbReference>
<dbReference type="InterPro" id="IPR003660">
    <property type="entry name" value="HAMP_dom"/>
</dbReference>
<dbReference type="Gene3D" id="1.10.287.130">
    <property type="match status" value="1"/>
</dbReference>
<evidence type="ECO:0000259" key="15">
    <source>
        <dbReference type="PROSITE" id="PS50885"/>
    </source>
</evidence>
<keyword evidence="11 13" id="KW-0472">Membrane</keyword>
<evidence type="ECO:0000256" key="12">
    <source>
        <dbReference type="SAM" id="Coils"/>
    </source>
</evidence>
<keyword evidence="6" id="KW-0808">Transferase</keyword>
<keyword evidence="13" id="KW-0812">Transmembrane</keyword>
<dbReference type="FunFam" id="3.30.565.10:FF:000006">
    <property type="entry name" value="Sensor histidine kinase WalK"/>
    <property type="match status" value="1"/>
</dbReference>
<dbReference type="InterPro" id="IPR036890">
    <property type="entry name" value="HATPase_C_sf"/>
</dbReference>
<accession>A0A917CI61</accession>
<evidence type="ECO:0000313" key="17">
    <source>
        <dbReference type="Proteomes" id="UP000637643"/>
    </source>
</evidence>
<dbReference type="GO" id="GO:0004721">
    <property type="term" value="F:phosphoprotein phosphatase activity"/>
    <property type="evidence" value="ECO:0007669"/>
    <property type="project" value="TreeGrafter"/>
</dbReference>
<evidence type="ECO:0000256" key="10">
    <source>
        <dbReference type="ARBA" id="ARBA00023012"/>
    </source>
</evidence>
<dbReference type="GO" id="GO:0005886">
    <property type="term" value="C:plasma membrane"/>
    <property type="evidence" value="ECO:0007669"/>
    <property type="project" value="UniProtKB-SubCell"/>
</dbReference>
<reference evidence="16" key="2">
    <citation type="submission" date="2020-09" db="EMBL/GenBank/DDBJ databases">
        <authorList>
            <person name="Sun Q."/>
            <person name="Zhou Y."/>
        </authorList>
    </citation>
    <scope>NUCLEOTIDE SEQUENCE</scope>
    <source>
        <strain evidence="16">CGMCC 1.16134</strain>
    </source>
</reference>
<comment type="caution">
    <text evidence="16">The sequence shown here is derived from an EMBL/GenBank/DDBJ whole genome shotgun (WGS) entry which is preliminary data.</text>
</comment>
<dbReference type="SMART" id="SM00388">
    <property type="entry name" value="HisKA"/>
    <property type="match status" value="1"/>
</dbReference>
<comment type="subcellular location">
    <subcellularLocation>
        <location evidence="2">Cell membrane</location>
        <topology evidence="2">Multi-pass membrane protein</topology>
    </subcellularLocation>
</comment>
<proteinExistence type="predicted"/>
<feature type="domain" description="HAMP" evidence="15">
    <location>
        <begin position="282"/>
        <end position="334"/>
    </location>
</feature>
<evidence type="ECO:0000256" key="6">
    <source>
        <dbReference type="ARBA" id="ARBA00022679"/>
    </source>
</evidence>
<keyword evidence="8 16" id="KW-0418">Kinase</keyword>
<dbReference type="InterPro" id="IPR004358">
    <property type="entry name" value="Sig_transdc_His_kin-like_C"/>
</dbReference>
<keyword evidence="7" id="KW-0547">Nucleotide-binding</keyword>
<dbReference type="PROSITE" id="PS50109">
    <property type="entry name" value="HIS_KIN"/>
    <property type="match status" value="1"/>
</dbReference>
<dbReference type="Pfam" id="PF00512">
    <property type="entry name" value="HisKA"/>
    <property type="match status" value="1"/>
</dbReference>
<dbReference type="SMART" id="SM00387">
    <property type="entry name" value="HATPase_c"/>
    <property type="match status" value="1"/>
</dbReference>
<keyword evidence="13" id="KW-1133">Transmembrane helix</keyword>
<dbReference type="CDD" id="cd00082">
    <property type="entry name" value="HisKA"/>
    <property type="match status" value="1"/>
</dbReference>